<evidence type="ECO:0000256" key="9">
    <source>
        <dbReference type="RuleBase" id="RU003794"/>
    </source>
</evidence>
<dbReference type="Pfam" id="PF01478">
    <property type="entry name" value="Peptidase_A24"/>
    <property type="match status" value="1"/>
</dbReference>
<evidence type="ECO:0000313" key="14">
    <source>
        <dbReference type="Proteomes" id="UP000320055"/>
    </source>
</evidence>
<protein>
    <recommendedName>
        <fullName evidence="9">Prepilin leader peptidase/N-methyltransferase</fullName>
        <ecNumber evidence="9">2.1.1.-</ecNumber>
        <ecNumber evidence="9">3.4.23.43</ecNumber>
    </recommendedName>
</protein>
<evidence type="ECO:0000259" key="12">
    <source>
        <dbReference type="Pfam" id="PF06750"/>
    </source>
</evidence>
<keyword evidence="14" id="KW-1185">Reference proteome</keyword>
<feature type="transmembrane region" description="Helical" evidence="10">
    <location>
        <begin position="148"/>
        <end position="167"/>
    </location>
</feature>
<dbReference type="PANTHER" id="PTHR30487">
    <property type="entry name" value="TYPE 4 PREPILIN-LIKE PROTEINS LEADER PEPTIDE-PROCESSING ENZYME"/>
    <property type="match status" value="1"/>
</dbReference>
<dbReference type="EMBL" id="CAACVJ010000001">
    <property type="protein sequence ID" value="VEP11277.1"/>
    <property type="molecule type" value="Genomic_DNA"/>
</dbReference>
<keyword evidence="9" id="KW-0808">Transferase</keyword>
<keyword evidence="9" id="KW-0378">Hydrolase</keyword>
<feature type="transmembrane region" description="Helical" evidence="10">
    <location>
        <begin position="173"/>
        <end position="200"/>
    </location>
</feature>
<evidence type="ECO:0000256" key="6">
    <source>
        <dbReference type="ARBA" id="ARBA00022989"/>
    </source>
</evidence>
<evidence type="ECO:0000256" key="2">
    <source>
        <dbReference type="ARBA" id="ARBA00005801"/>
    </source>
</evidence>
<comment type="catalytic activity">
    <reaction evidence="9">
        <text>Typically cleaves a -Gly-|-Phe- bond to release an N-terminal, basic peptide of 5-8 residues from type IV prepilin, and then N-methylates the new N-terminal amino group, the methyl donor being S-adenosyl-L-methionine.</text>
        <dbReference type="EC" id="3.4.23.43"/>
    </reaction>
</comment>
<comment type="subcellular location">
    <subcellularLocation>
        <location evidence="1">Cell inner membrane</location>
        <topology evidence="1">Multi-pass membrane protein</topology>
    </subcellularLocation>
    <subcellularLocation>
        <location evidence="9">Cell membrane</location>
        <topology evidence="9">Multi-pass membrane protein</topology>
    </subcellularLocation>
</comment>
<dbReference type="GO" id="GO:0005886">
    <property type="term" value="C:plasma membrane"/>
    <property type="evidence" value="ECO:0007669"/>
    <property type="project" value="UniProtKB-SubCell"/>
</dbReference>
<organism evidence="13 14">
    <name type="scientific">Hyella patelloides LEGE 07179</name>
    <dbReference type="NCBI Taxonomy" id="945734"/>
    <lineage>
        <taxon>Bacteria</taxon>
        <taxon>Bacillati</taxon>
        <taxon>Cyanobacteriota</taxon>
        <taxon>Cyanophyceae</taxon>
        <taxon>Pleurocapsales</taxon>
        <taxon>Hyellaceae</taxon>
        <taxon>Hyella</taxon>
    </lineage>
</organism>
<name>A0A563VIX7_9CYAN</name>
<keyword evidence="5 9" id="KW-0812">Transmembrane</keyword>
<dbReference type="InterPro" id="IPR050882">
    <property type="entry name" value="Prepilin_peptidase/N-MTase"/>
</dbReference>
<keyword evidence="7 10" id="KW-0472">Membrane</keyword>
<evidence type="ECO:0000256" key="3">
    <source>
        <dbReference type="ARBA" id="ARBA00022475"/>
    </source>
</evidence>
<evidence type="ECO:0000256" key="5">
    <source>
        <dbReference type="ARBA" id="ARBA00022692"/>
    </source>
</evidence>
<dbReference type="InterPro" id="IPR000045">
    <property type="entry name" value="Prepilin_IV_endopep_pep"/>
</dbReference>
<evidence type="ECO:0000256" key="1">
    <source>
        <dbReference type="ARBA" id="ARBA00004429"/>
    </source>
</evidence>
<accession>A0A563VIX7</accession>
<keyword evidence="9" id="KW-0489">Methyltransferase</keyword>
<dbReference type="GO" id="GO:0004190">
    <property type="term" value="F:aspartic-type endopeptidase activity"/>
    <property type="evidence" value="ECO:0007669"/>
    <property type="project" value="UniProtKB-EC"/>
</dbReference>
<feature type="domain" description="Prepilin peptidase A24 N-terminal" evidence="12">
    <location>
        <begin position="29"/>
        <end position="112"/>
    </location>
</feature>
<dbReference type="AlphaFoldDB" id="A0A563VIX7"/>
<evidence type="ECO:0000256" key="10">
    <source>
        <dbReference type="SAM" id="Phobius"/>
    </source>
</evidence>
<proteinExistence type="inferred from homology"/>
<reference evidence="13 14" key="1">
    <citation type="submission" date="2019-01" db="EMBL/GenBank/DDBJ databases">
        <authorList>
            <person name="Brito A."/>
        </authorList>
    </citation>
    <scope>NUCLEOTIDE SEQUENCE [LARGE SCALE GENOMIC DNA]</scope>
    <source>
        <strain evidence="13">1</strain>
    </source>
</reference>
<feature type="transmembrane region" description="Helical" evidence="10">
    <location>
        <begin position="259"/>
        <end position="283"/>
    </location>
</feature>
<evidence type="ECO:0000256" key="4">
    <source>
        <dbReference type="ARBA" id="ARBA00022519"/>
    </source>
</evidence>
<keyword evidence="9" id="KW-0511">Multifunctional enzyme</keyword>
<feature type="domain" description="Prepilin type IV endopeptidase peptidase" evidence="11">
    <location>
        <begin position="122"/>
        <end position="239"/>
    </location>
</feature>
<comment type="function">
    <text evidence="9">Plays an essential role in type IV pili and type II pseudopili formation by proteolytically removing the leader sequence from substrate proteins and subsequently monomethylating the alpha-amino group of the newly exposed N-terminal phenylalanine.</text>
</comment>
<dbReference type="PANTHER" id="PTHR30487:SF0">
    <property type="entry name" value="PREPILIN LEADER PEPTIDASE_N-METHYLTRANSFERASE-RELATED"/>
    <property type="match status" value="1"/>
</dbReference>
<dbReference type="GO" id="GO:0006465">
    <property type="term" value="P:signal peptide processing"/>
    <property type="evidence" value="ECO:0007669"/>
    <property type="project" value="TreeGrafter"/>
</dbReference>
<dbReference type="PRINTS" id="PR00864">
    <property type="entry name" value="PREPILNPTASE"/>
</dbReference>
<dbReference type="InterPro" id="IPR014032">
    <property type="entry name" value="Peptidase_A24A_bac"/>
</dbReference>
<evidence type="ECO:0000256" key="7">
    <source>
        <dbReference type="ARBA" id="ARBA00023136"/>
    </source>
</evidence>
<dbReference type="Proteomes" id="UP000320055">
    <property type="component" value="Unassembled WGS sequence"/>
</dbReference>
<keyword evidence="3" id="KW-1003">Cell membrane</keyword>
<keyword evidence="9" id="KW-0645">Protease</keyword>
<feature type="transmembrane region" description="Helical" evidence="10">
    <location>
        <begin position="20"/>
        <end position="43"/>
    </location>
</feature>
<gene>
    <name evidence="13" type="primary">hofD</name>
    <name evidence="13" type="ORF">H1P_10062</name>
</gene>
<dbReference type="Gene3D" id="1.20.120.1220">
    <property type="match status" value="1"/>
</dbReference>
<evidence type="ECO:0000256" key="8">
    <source>
        <dbReference type="RuleBase" id="RU003793"/>
    </source>
</evidence>
<keyword evidence="4" id="KW-0997">Cell inner membrane</keyword>
<dbReference type="GO" id="GO:0032259">
    <property type="term" value="P:methylation"/>
    <property type="evidence" value="ECO:0007669"/>
    <property type="project" value="UniProtKB-KW"/>
</dbReference>
<dbReference type="InterPro" id="IPR010627">
    <property type="entry name" value="Prepilin_pept_A24_N"/>
</dbReference>
<keyword evidence="6 10" id="KW-1133">Transmembrane helix</keyword>
<dbReference type="PROSITE" id="PS51257">
    <property type="entry name" value="PROKAR_LIPOPROTEIN"/>
    <property type="match status" value="1"/>
</dbReference>
<dbReference type="Pfam" id="PF06750">
    <property type="entry name" value="A24_N_bact"/>
    <property type="match status" value="1"/>
</dbReference>
<sequence>MRLVLIHLRVEFLVMETLVSAIANTFVFLFGACIGSFLNVVIYRIPAGLSLVHPPSRCPKCGHRLGKTENVPVLGWLWLKGRCRWCKTPISPRYPTIEAVTGIIFLFVFWQFGYTLETIGYCAFLSWLLSLSMIDFDTMTLPSSLTKSGLLLGLVFQAIIGWEKAAFSGIANQLIFGIGGAVLGIWLLEIIGYIGTLILGQQAMGDGDGKLMATIGAWLGWKYVLVGGFLACGIGSIIGGGAIILGILNKKQPMPFGPFLALGAALTLFFGNQIISAYVNLLIV</sequence>
<comment type="similarity">
    <text evidence="2 8">Belongs to the peptidase A24 family.</text>
</comment>
<dbReference type="EC" id="3.4.23.43" evidence="9"/>
<evidence type="ECO:0000313" key="13">
    <source>
        <dbReference type="EMBL" id="VEP11277.1"/>
    </source>
</evidence>
<feature type="transmembrane region" description="Helical" evidence="10">
    <location>
        <begin position="221"/>
        <end position="247"/>
    </location>
</feature>
<dbReference type="GO" id="GO:0008168">
    <property type="term" value="F:methyltransferase activity"/>
    <property type="evidence" value="ECO:0007669"/>
    <property type="project" value="UniProtKB-KW"/>
</dbReference>
<evidence type="ECO:0000259" key="11">
    <source>
        <dbReference type="Pfam" id="PF01478"/>
    </source>
</evidence>
<dbReference type="EC" id="2.1.1.-" evidence="9"/>